<keyword evidence="2" id="KW-1185">Reference proteome</keyword>
<dbReference type="EMBL" id="BSOE01000019">
    <property type="protein sequence ID" value="GLR03897.1"/>
    <property type="molecule type" value="Genomic_DNA"/>
</dbReference>
<name>A0ABQ5Y011_9VIBR</name>
<protein>
    <recommendedName>
        <fullName evidence="3">Transposase</fullName>
    </recommendedName>
</protein>
<comment type="caution">
    <text evidence="1">The sequence shown here is derived from an EMBL/GenBank/DDBJ whole genome shotgun (WGS) entry which is preliminary data.</text>
</comment>
<dbReference type="Proteomes" id="UP001156669">
    <property type="component" value="Unassembled WGS sequence"/>
</dbReference>
<accession>A0ABQ5Y011</accession>
<gene>
    <name evidence="1" type="ORF">GCM10007906_14840</name>
</gene>
<organism evidence="1 2">
    <name type="scientific">Vibrio hyugaensis</name>
    <dbReference type="NCBI Taxonomy" id="1534743"/>
    <lineage>
        <taxon>Bacteria</taxon>
        <taxon>Pseudomonadati</taxon>
        <taxon>Pseudomonadota</taxon>
        <taxon>Gammaproteobacteria</taxon>
        <taxon>Vibrionales</taxon>
        <taxon>Vibrionaceae</taxon>
        <taxon>Vibrio</taxon>
    </lineage>
</organism>
<evidence type="ECO:0000313" key="1">
    <source>
        <dbReference type="EMBL" id="GLR03897.1"/>
    </source>
</evidence>
<reference evidence="2" key="1">
    <citation type="journal article" date="2019" name="Int. J. Syst. Evol. Microbiol.">
        <title>The Global Catalogue of Microorganisms (GCM) 10K type strain sequencing project: providing services to taxonomists for standard genome sequencing and annotation.</title>
        <authorList>
            <consortium name="The Broad Institute Genomics Platform"/>
            <consortium name="The Broad Institute Genome Sequencing Center for Infectious Disease"/>
            <person name="Wu L."/>
            <person name="Ma J."/>
        </authorList>
    </citation>
    <scope>NUCLEOTIDE SEQUENCE [LARGE SCALE GENOMIC DNA]</scope>
    <source>
        <strain evidence="2">NBRC 110633</strain>
    </source>
</reference>
<sequence length="45" mass="5158">MRTLYGLDERVVSRGLIEKENGYIIQQKSKKSPSCARLEGDEVIF</sequence>
<evidence type="ECO:0000313" key="2">
    <source>
        <dbReference type="Proteomes" id="UP001156669"/>
    </source>
</evidence>
<evidence type="ECO:0008006" key="3">
    <source>
        <dbReference type="Google" id="ProtNLM"/>
    </source>
</evidence>
<proteinExistence type="predicted"/>